<evidence type="ECO:0000256" key="1">
    <source>
        <dbReference type="ARBA" id="ARBA00022553"/>
    </source>
</evidence>
<organism evidence="10">
    <name type="scientific">Human herpesvirus 8</name>
    <name type="common">HHV-8</name>
    <name type="synonym">Kaposi's sarcoma-associated herpesvirus</name>
    <dbReference type="NCBI Taxonomy" id="37296"/>
    <lineage>
        <taxon>Viruses</taxon>
        <taxon>Duplodnaviria</taxon>
        <taxon>Heunggongvirae</taxon>
        <taxon>Peploviricota</taxon>
        <taxon>Herviviricetes</taxon>
        <taxon>Herpesvirales</taxon>
        <taxon>Orthoherpesviridae</taxon>
        <taxon>Gammaherpesvirinae</taxon>
        <taxon>Rhadinovirus</taxon>
        <taxon>Rhadinovirus humangamma8</taxon>
    </lineage>
</organism>
<keyword evidence="2" id="KW-1048">Host nucleus</keyword>
<evidence type="ECO:0000256" key="5">
    <source>
        <dbReference type="ARBA" id="ARBA00022833"/>
    </source>
</evidence>
<dbReference type="InterPro" id="IPR021152">
    <property type="entry name" value="Herpes_UL31"/>
</dbReference>
<evidence type="ECO:0000256" key="2">
    <source>
        <dbReference type="ARBA" id="ARBA00022562"/>
    </source>
</evidence>
<protein>
    <submittedName>
        <fullName evidence="10">ORF69</fullName>
    </submittedName>
</protein>
<keyword evidence="3" id="KW-0479">Metal-binding</keyword>
<dbReference type="EMBL" id="MK876735">
    <property type="protein sequence ID" value="QKE51547.1"/>
    <property type="molecule type" value="Genomic_DNA"/>
</dbReference>
<gene>
    <name evidence="10" type="primary">ORF69</name>
</gene>
<keyword evidence="4" id="KW-0863">Zinc-finger</keyword>
<organismHost>
    <name type="scientific">Homo sapiens</name>
    <name type="common">Human</name>
    <dbReference type="NCBI Taxonomy" id="9606"/>
</organismHost>
<evidence type="ECO:0000256" key="3">
    <source>
        <dbReference type="ARBA" id="ARBA00022723"/>
    </source>
</evidence>
<dbReference type="GO" id="GO:0046765">
    <property type="term" value="P:viral budding from nuclear membrane"/>
    <property type="evidence" value="ECO:0007669"/>
    <property type="project" value="InterPro"/>
</dbReference>
<keyword evidence="5" id="KW-0862">Zinc</keyword>
<dbReference type="EMBL" id="MK876736">
    <property type="protein sequence ID" value="QKE51634.1"/>
    <property type="molecule type" value="Genomic_DNA"/>
</dbReference>
<dbReference type="EMBL" id="MK876732">
    <property type="protein sequence ID" value="QKE51286.1"/>
    <property type="molecule type" value="Genomic_DNA"/>
</dbReference>
<evidence type="ECO:0000256" key="7">
    <source>
        <dbReference type="ARBA" id="ARBA00023136"/>
    </source>
</evidence>
<proteinExistence type="inferred from homology"/>
<dbReference type="GO" id="GO:0008270">
    <property type="term" value="F:zinc ion binding"/>
    <property type="evidence" value="ECO:0007669"/>
    <property type="project" value="UniProtKB-KW"/>
</dbReference>
<dbReference type="Pfam" id="PF02718">
    <property type="entry name" value="Herpes_UL31"/>
    <property type="match status" value="1"/>
</dbReference>
<keyword evidence="7" id="KW-0472">Membrane</keyword>
<keyword evidence="6" id="KW-1043">Host membrane</keyword>
<feature type="region of interest" description="Disordered" evidence="8">
    <location>
        <begin position="1"/>
        <end position="22"/>
    </location>
</feature>
<dbReference type="HAMAP" id="MF_04023">
    <property type="entry name" value="HSV_NEC1"/>
    <property type="match status" value="1"/>
</dbReference>
<evidence type="ECO:0000256" key="4">
    <source>
        <dbReference type="ARBA" id="ARBA00022771"/>
    </source>
</evidence>
<evidence type="ECO:0000313" key="10">
    <source>
        <dbReference type="EMBL" id="QKE51547.1"/>
    </source>
</evidence>
<name>A0A7D3QGP1_HHV8</name>
<evidence type="ECO:0000313" key="11">
    <source>
        <dbReference type="EMBL" id="QKE51634.1"/>
    </source>
</evidence>
<reference evidence="10" key="1">
    <citation type="submission" date="2019-04" db="EMBL/GenBank/DDBJ databases">
        <title>Spread of a new Kaposi's sarcoma-associated herpesvirus variant driving severe pathologies in men who have sex with men.</title>
        <authorList>
            <person name="Jary A."/>
            <person name="Leducq V."/>
            <person name="Desire N."/>
            <person name="Palich R."/>
            <person name="Joly V."/>
            <person name="Canestri A."/>
            <person name="Gothland A."/>
            <person name="Lambert-Niclot S."/>
            <person name="Surgers L."/>
            <person name="Amiel C."/>
            <person name="Descamps D."/>
            <person name="Spano J.-P."/>
            <person name="Katlama C."/>
            <person name="Calvez V."/>
            <person name="Marcelin A.-G."/>
        </authorList>
    </citation>
    <scope>NUCLEOTIDE SEQUENCE</scope>
    <source>
        <strain evidence="9">P030_KS</strain>
        <strain evidence="10">P075_MCD</strain>
        <strain evidence="11">P076_PEL</strain>
    </source>
</reference>
<evidence type="ECO:0000313" key="9">
    <source>
        <dbReference type="EMBL" id="QKE51286.1"/>
    </source>
</evidence>
<evidence type="ECO:0000256" key="8">
    <source>
        <dbReference type="SAM" id="MobiDB-lite"/>
    </source>
</evidence>
<keyword evidence="1" id="KW-0597">Phosphoprotein</keyword>
<feature type="compositionally biased region" description="Polar residues" evidence="8">
    <location>
        <begin position="1"/>
        <end position="17"/>
    </location>
</feature>
<evidence type="ECO:0000256" key="6">
    <source>
        <dbReference type="ARBA" id="ARBA00022870"/>
    </source>
</evidence>
<accession>A0A7D3QGP1</accession>
<sequence>MPKSVSSHISLATSTGRSGPRDIRRCLSSRLRSVPPGTRSASVSSKHRNGLRKFISDKVFFSILSHRHELGVDFLREMETPICTSKTVMLPLDLSTVAPGRCVSLSPFGHSSNMGFQCALCPSTENPTVAQGSRPQTMVGDALKKNNELCSVALAFYHHADKVIQHKTFYLSLLSHSMDVVRQSFLQPGLLYANLVLKTFGHDPLPIFTTNNGMLTMCILFKTRALHLGETALRLLMDNLPNYKVSADCCRQSYVVKFVPTHPDTASIAVQVHTICEAVAALDCTDEMRDDIQKGTALVNAL</sequence>